<evidence type="ECO:0000256" key="1">
    <source>
        <dbReference type="ARBA" id="ARBA00022448"/>
    </source>
</evidence>
<feature type="region of interest" description="Disordered" evidence="4">
    <location>
        <begin position="498"/>
        <end position="528"/>
    </location>
</feature>
<feature type="compositionally biased region" description="Basic and acidic residues" evidence="4">
    <location>
        <begin position="868"/>
        <end position="892"/>
    </location>
</feature>
<feature type="region of interest" description="Disordered" evidence="4">
    <location>
        <begin position="2649"/>
        <end position="2801"/>
    </location>
</feature>
<feature type="compositionally biased region" description="Low complexity" evidence="4">
    <location>
        <begin position="2818"/>
        <end position="2829"/>
    </location>
</feature>
<gene>
    <name evidence="7" type="ORF">BN1204_051470</name>
</gene>
<name>A0A0F7UK77_NEOCL</name>
<protein>
    <submittedName>
        <fullName evidence="7">Dopey, N-terminal domain-containing protein,putative</fullName>
    </submittedName>
</protein>
<proteinExistence type="inferred from homology"/>
<dbReference type="InterPro" id="IPR040314">
    <property type="entry name" value="DOP1"/>
</dbReference>
<feature type="region of interest" description="Disordered" evidence="4">
    <location>
        <begin position="2814"/>
        <end position="2914"/>
    </location>
</feature>
<dbReference type="GO" id="GO:0006895">
    <property type="term" value="P:Golgi to endosome transport"/>
    <property type="evidence" value="ECO:0007669"/>
    <property type="project" value="InterPro"/>
</dbReference>
<feature type="region of interest" description="Disordered" evidence="4">
    <location>
        <begin position="1312"/>
        <end position="1358"/>
    </location>
</feature>
<feature type="region of interest" description="Disordered" evidence="4">
    <location>
        <begin position="695"/>
        <end position="799"/>
    </location>
</feature>
<feature type="compositionally biased region" description="Low complexity" evidence="4">
    <location>
        <begin position="498"/>
        <end position="525"/>
    </location>
</feature>
<feature type="region of interest" description="Disordered" evidence="4">
    <location>
        <begin position="868"/>
        <end position="894"/>
    </location>
</feature>
<feature type="domain" description="DOP1 N-terminal" evidence="5">
    <location>
        <begin position="76"/>
        <end position="376"/>
    </location>
</feature>
<evidence type="ECO:0000259" key="5">
    <source>
        <dbReference type="Pfam" id="PF04118"/>
    </source>
</evidence>
<feature type="compositionally biased region" description="Low complexity" evidence="4">
    <location>
        <begin position="26"/>
        <end position="39"/>
    </location>
</feature>
<sequence>MSSLSLPASSPPGELQSGAEVPPANALASREQSSSASRAARGEDTPSLLESRKGRKDGRAAPHRLQREVVVWDGPEARRYEAEVLAVLHSFDKAKEWADLNNCLQKLLRVFSPPTVSSFAFSAAPPAPFFPFIPHKAVVAKRLAQCLNPLLPSGVHTRALETYAAIFERIGPDGLSRDLAIYSAGLLPFFQDGATHVKPFFLDLINAYYLPLGRQLIPCLSGLLVSMLPGLDDDKAPAFAYVSSTIWRLRDCVGERTFVAALWLALRRASRVRLAALGVFVQLMTPSLPALLDDKEKIATLLPDREELVVGALEATFGDQSPLVKRQLLDVLITNFPFDQPLLTRKETVRLLRAALRVLPLREWSLTRRFIQWITRHPDGILDVVDLSFLSEHVKGPLIETVKLELESHPVTAEEATYPLKSLSILIVDNEDLEGLAQELMPSLTVPLLRYLLRESTNPTWGSRVVQEAQQLFHSKLTQPDWVWGALGVEMQRMLSSIPPLSRSSPSPPSSSSSPSPPSSSSSSLSREEAAEGCVEVLLLASLYLSRAEGSTLLPETAFRPGRGQGGPEEEERERESERERLERERDRGDKRSWGGLHAGEREGEKGGIRGRDDERVRSEGEEENEELGAAKGPRTLVGIDGLCGMLSLLSDIFEGFHVLAPTFDSTPVIDSLLQTSRDCLLRVEEALHFHSQLRRHEDTSDGLLSPPSACSDAGEDSTERGPSGPRPSSSVAALVSPRLPLPSSALAEGQERKREERGDGETGLVPPSPAASPPPSPSSALSKDNLATKRTPLALPRNTNLDRKRKRFLCAVDGFFSYTEALWLGVRANADSVEARVLATLDLLSEMQVILYRLQIDLLEGEREAVADGRDGGRTEGGAHRQEEDERKEDSSPWPGGCLPTWFCALLDCGQVQQLPVACRALQAFLNLFNSFSPERRRFIILGTAHCDQAAVRLWEALALTDNDGRPRVVGAPSAVADLLLQLEASCRLEKEDVVQAIILRALESPDPRRRLEAIERFSLLWRCAQLQKREIQRPLYSLPMLVVLRALEETEPRIRHAARAFVRQAVGHLPHLLDPIFELLLFVDAPSSHFAASSSSAAEASESPRRSLARELPPSSLPLASLAFAARPTHNVVLPFLAPGHASCSPSACTQALASLPLGGSPLPAGFLNPSLPSCAAAERILEAVRLLNNLLRCEGQLLTESMQRFLVSETLLVRNFVHSQSLVDCLRRKDRVEGGGKSEQNRARERETDENSALQETDEGGVAGRKSGSPPLLGSYEELAAVDYIDLFCIVILRFIRLDHPPNCVHSQSLPAPHSSSAAVPAHLSPSISSSEEANDLQSDIPQPAPPSPSLSSSLSSSPSFSSPLSYSCSAFASSSLSSSAPAPVLSSSASFAAVRGSSAEVLHLFIASIHPVSRAKEVSCLVAEPLIAALDAAVDQADHAMQSQLLRLLRVVILQSSAPGPSCSPSTRFLLAQSELQLQQKLFLQQQAQQLEFFSPFFGNTTQADFSFAAHKLGLEGANTPFPLFGVAVETKKCKLPHLRSLPDQAAAFLPVLLRSMDLCEARALQVSPDVSAGARHLAERRTRDRVAVSSEKRHSVEASFLSSCKGDNNVEQAVDLATLYLKYLDAHKASEASYTLIHFFCSQVMFAIRPPPPHSRPSSFSALSSLRRSTGFPGAQTAFPSLTLAHPVQTVRARSACARHAREDDAPSASSSRLAFSAALPFINGLAQVLQFLVDTANAAALDAGGDGDAQSSGGALLPFFDLFAWGSSAVSGDSASRQVEAKLAHVTLLLPTIVVASVVAVSATLPRSPHASWRDRSRMRAREILADEGKRESERQRRENERKGRGEGRVERRDSKAQAVDLDARRNEEAVRMRVTAIVDTLFKAFPRHFVQSCLVVWALGLNEEGDKLTALLFILKQCSTTFLTALLPPLTTVFKEWLRGASPGASSTLPSVHALASPVSSSGTPSASASSGDRAEAPSGPRLLYVSPAFSSSSFASSFASSFLAPPFANVRLIRQREAIFLHFLYTLVVARHPPPYLQRCITTIPSFSTGEAKTSLVSTPDAFAAAKLLGLKTHSGVNSAVHTPRKRRSLGPAQAGAGPLAASAGRGDESCGVSVPVAPSTFASGIASNAASLPLFDSRLDFPSPPQDDAEVAWQQLLQLVSVFVAHPRQPVSVLWLVSLLLAFDRVKAAKEATIASKKTRKELQELFRMCVFVAVRQFGSRVASAASGSAFDVLAPLPPQADLVNQAISLTTSLSVSSSRFSATGSCSERAEKEGDDWEVDRLKREQRKSLRARPSLASPPCLMTINKVLIEKQLVSALVPTDAVEIAAHYALAVIVMFCVEIGEINRRSPLTALFLQVLCDDFPAYVLPALHNQSPQAFSYRYLILCVLRYFPTRLFPSGISMMKKALLENLPLASFFAMDRRTLRGWAKIGARVMMSGEPQKIDMLLPAPHAGVFSSKENDVSQRMRYLRRLAFLLLCSGKDIFQPQLPFILEKLTEALKLNASNQAPCLTEQVFLCVRVLLLRLSSSALTPVWPILLTELIKVFSSATSASVVLSPPSSASSPFPSALPAFPSSALMPHAAQVPPSAHTCSGANPSLSLLLAALKVVDVAALLDLPEFHLYQWMFVEETLVFNSAGSPRKDAGQAGIRAVGDSEEPLESAAAQSAPVSSSREEGHTGTDGIVTKRETDAERDEAERERRGEDGGANEEGVRARGDDARGDQAQAGGHVGGEERGETQTSAGESEERETRGGSATSQPETDQAIGHLPEQFAPAGKDKDDTESDAEPMMFIPFSVLLAQWDDDGSADSEVSQASSSASRPRRATHREETQRGGAGAQPAGSRDRGARGGSGDPRAQRQKAEAGGREPQRSETEERGDEARQRGARRERCMLQETDGEPVTGGPLVTLRRVETPQELAQAARAVNAASVAGVLRRTKLDEGLVDRSIENDLLEVSDGMLDLWADLDCPKLLDHLWSLYTCGFDILLPSQAPHAGAAAGGAV</sequence>
<dbReference type="GO" id="GO:0005768">
    <property type="term" value="C:endosome"/>
    <property type="evidence" value="ECO:0007669"/>
    <property type="project" value="TreeGrafter"/>
</dbReference>
<dbReference type="GO" id="GO:0015031">
    <property type="term" value="P:protein transport"/>
    <property type="evidence" value="ECO:0007669"/>
    <property type="project" value="UniProtKB-KW"/>
</dbReference>
<reference evidence="7" key="1">
    <citation type="journal article" date="2015" name="PLoS ONE">
        <title>Comprehensive Evaluation of Toxoplasma gondii VEG and Neospora caninum LIV Genomes with Tachyzoite Stage Transcriptome and Proteome Defines Novel Transcript Features.</title>
        <authorList>
            <person name="Ramaprasad A."/>
            <person name="Mourier T."/>
            <person name="Naeem R."/>
            <person name="Malas T.B."/>
            <person name="Moussa E."/>
            <person name="Panigrahi A."/>
            <person name="Vermont S.J."/>
            <person name="Otto T.D."/>
            <person name="Wastling J."/>
            <person name="Pain A."/>
        </authorList>
    </citation>
    <scope>NUCLEOTIDE SEQUENCE</scope>
    <source>
        <strain evidence="7">Liverpool</strain>
    </source>
</reference>
<feature type="compositionally biased region" description="Low complexity" evidence="4">
    <location>
        <begin position="1312"/>
        <end position="1330"/>
    </location>
</feature>
<keyword evidence="2" id="KW-0653">Protein transport</keyword>
<dbReference type="EMBL" id="LN714485">
    <property type="protein sequence ID" value="CEL69436.1"/>
    <property type="molecule type" value="Genomic_DNA"/>
</dbReference>
<feature type="compositionally biased region" description="Basic and acidic residues" evidence="4">
    <location>
        <begin position="2865"/>
        <end position="2901"/>
    </location>
</feature>
<dbReference type="GO" id="GO:0005802">
    <property type="term" value="C:trans-Golgi network"/>
    <property type="evidence" value="ECO:0007669"/>
    <property type="project" value="TreeGrafter"/>
</dbReference>
<feature type="region of interest" description="Disordered" evidence="4">
    <location>
        <begin position="1"/>
        <end position="61"/>
    </location>
</feature>
<dbReference type="InterPro" id="IPR056457">
    <property type="entry name" value="DOP1_C"/>
</dbReference>
<feature type="region of interest" description="Disordered" evidence="4">
    <location>
        <begin position="2088"/>
        <end position="2111"/>
    </location>
</feature>
<evidence type="ECO:0000256" key="4">
    <source>
        <dbReference type="SAM" id="MobiDB-lite"/>
    </source>
</evidence>
<feature type="domain" description="DOP1-like C-terminal" evidence="6">
    <location>
        <begin position="2459"/>
        <end position="2561"/>
    </location>
</feature>
<feature type="compositionally biased region" description="Low complexity" evidence="4">
    <location>
        <begin position="2671"/>
        <end position="2681"/>
    </location>
</feature>
<dbReference type="InterPro" id="IPR016024">
    <property type="entry name" value="ARM-type_fold"/>
</dbReference>
<evidence type="ECO:0000259" key="6">
    <source>
        <dbReference type="Pfam" id="PF24598"/>
    </source>
</evidence>
<feature type="compositionally biased region" description="Low complexity" evidence="4">
    <location>
        <begin position="2098"/>
        <end position="2111"/>
    </location>
</feature>
<feature type="compositionally biased region" description="Low complexity" evidence="4">
    <location>
        <begin position="721"/>
        <end position="731"/>
    </location>
</feature>
<dbReference type="Pfam" id="PF04118">
    <property type="entry name" value="Dopey_N"/>
    <property type="match status" value="1"/>
</dbReference>
<dbReference type="SUPFAM" id="SSF48371">
    <property type="entry name" value="ARM repeat"/>
    <property type="match status" value="2"/>
</dbReference>
<feature type="region of interest" description="Disordered" evidence="4">
    <location>
        <begin position="1830"/>
        <end position="1864"/>
    </location>
</feature>
<accession>A0A0F7UK77</accession>
<dbReference type="PANTHER" id="PTHR14042">
    <property type="entry name" value="DOPEY-RELATED"/>
    <property type="match status" value="1"/>
</dbReference>
<feature type="compositionally biased region" description="Basic and acidic residues" evidence="4">
    <location>
        <begin position="1236"/>
        <end position="1252"/>
    </location>
</feature>
<feature type="compositionally biased region" description="Basic and acidic residues" evidence="4">
    <location>
        <begin position="2682"/>
        <end position="2731"/>
    </location>
</feature>
<keyword evidence="1" id="KW-0813">Transport</keyword>
<dbReference type="Pfam" id="PF24598">
    <property type="entry name" value="DOP1_C"/>
    <property type="match status" value="1"/>
</dbReference>
<dbReference type="GO" id="GO:0005829">
    <property type="term" value="C:cytosol"/>
    <property type="evidence" value="ECO:0007669"/>
    <property type="project" value="GOC"/>
</dbReference>
<feature type="compositionally biased region" description="Basic and acidic residues" evidence="4">
    <location>
        <begin position="750"/>
        <end position="761"/>
    </location>
</feature>
<feature type="compositionally biased region" description="Low complexity" evidence="4">
    <location>
        <begin position="1963"/>
        <end position="1979"/>
    </location>
</feature>
<feature type="region of interest" description="Disordered" evidence="4">
    <location>
        <begin position="1963"/>
        <end position="1983"/>
    </location>
</feature>
<organism evidence="7">
    <name type="scientific">Neospora caninum (strain Liverpool)</name>
    <dbReference type="NCBI Taxonomy" id="572307"/>
    <lineage>
        <taxon>Eukaryota</taxon>
        <taxon>Sar</taxon>
        <taxon>Alveolata</taxon>
        <taxon>Apicomplexa</taxon>
        <taxon>Conoidasida</taxon>
        <taxon>Coccidia</taxon>
        <taxon>Eucoccidiorida</taxon>
        <taxon>Eimeriorina</taxon>
        <taxon>Sarcocystidae</taxon>
        <taxon>Neospora</taxon>
    </lineage>
</organism>
<evidence type="ECO:0000256" key="2">
    <source>
        <dbReference type="ARBA" id="ARBA00022927"/>
    </source>
</evidence>
<feature type="compositionally biased region" description="Basic and acidic residues" evidence="4">
    <location>
        <begin position="574"/>
        <end position="620"/>
    </location>
</feature>
<dbReference type="PANTHER" id="PTHR14042:SF24">
    <property type="entry name" value="PROTEIN DOPEY-1 HOMOLOG"/>
    <property type="match status" value="1"/>
</dbReference>
<comment type="similarity">
    <text evidence="3">Belongs to the DOP1 family.</text>
</comment>
<evidence type="ECO:0000313" key="7">
    <source>
        <dbReference type="EMBL" id="CEL69436.1"/>
    </source>
</evidence>
<feature type="compositionally biased region" description="Low complexity" evidence="4">
    <location>
        <begin position="1"/>
        <end position="12"/>
    </location>
</feature>
<evidence type="ECO:0000256" key="3">
    <source>
        <dbReference type="ARBA" id="ARBA00046326"/>
    </source>
</evidence>
<feature type="region of interest" description="Disordered" evidence="4">
    <location>
        <begin position="1236"/>
        <end position="1272"/>
    </location>
</feature>
<feature type="compositionally biased region" description="Polar residues" evidence="4">
    <location>
        <begin position="1331"/>
        <end position="1344"/>
    </location>
</feature>
<dbReference type="InterPro" id="IPR007249">
    <property type="entry name" value="DOP1_N"/>
</dbReference>
<feature type="region of interest" description="Disordered" evidence="4">
    <location>
        <begin position="555"/>
        <end position="630"/>
    </location>
</feature>
<feature type="compositionally biased region" description="Pro residues" evidence="4">
    <location>
        <begin position="767"/>
        <end position="778"/>
    </location>
</feature>